<comment type="caution">
    <text evidence="1">The sequence shown here is derived from an EMBL/GenBank/DDBJ whole genome shotgun (WGS) entry which is preliminary data.</text>
</comment>
<organism evidence="1 2">
    <name type="scientific">Tanacetum coccineum</name>
    <dbReference type="NCBI Taxonomy" id="301880"/>
    <lineage>
        <taxon>Eukaryota</taxon>
        <taxon>Viridiplantae</taxon>
        <taxon>Streptophyta</taxon>
        <taxon>Embryophyta</taxon>
        <taxon>Tracheophyta</taxon>
        <taxon>Spermatophyta</taxon>
        <taxon>Magnoliopsida</taxon>
        <taxon>eudicotyledons</taxon>
        <taxon>Gunneridae</taxon>
        <taxon>Pentapetalae</taxon>
        <taxon>asterids</taxon>
        <taxon>campanulids</taxon>
        <taxon>Asterales</taxon>
        <taxon>Asteraceae</taxon>
        <taxon>Asteroideae</taxon>
        <taxon>Anthemideae</taxon>
        <taxon>Anthemidinae</taxon>
        <taxon>Tanacetum</taxon>
    </lineage>
</organism>
<reference evidence="1" key="1">
    <citation type="journal article" date="2022" name="Int. J. Mol. Sci.">
        <title>Draft Genome of Tanacetum Coccineum: Genomic Comparison of Closely Related Tanacetum-Family Plants.</title>
        <authorList>
            <person name="Yamashiro T."/>
            <person name="Shiraishi A."/>
            <person name="Nakayama K."/>
            <person name="Satake H."/>
        </authorList>
    </citation>
    <scope>NUCLEOTIDE SEQUENCE</scope>
</reference>
<name>A0ABQ5C035_9ASTR</name>
<dbReference type="EMBL" id="BQNB010013751">
    <property type="protein sequence ID" value="GJT19849.1"/>
    <property type="molecule type" value="Genomic_DNA"/>
</dbReference>
<evidence type="ECO:0000313" key="2">
    <source>
        <dbReference type="Proteomes" id="UP001151760"/>
    </source>
</evidence>
<evidence type="ECO:0000313" key="1">
    <source>
        <dbReference type="EMBL" id="GJT19849.1"/>
    </source>
</evidence>
<keyword evidence="2" id="KW-1185">Reference proteome</keyword>
<dbReference type="Proteomes" id="UP001151760">
    <property type="component" value="Unassembled WGS sequence"/>
</dbReference>
<sequence length="200" mass="21958">MVGTCPSEGGQLVLHKTVPLSDCPLTPLFRDGVLNTDLICPLTYQLLRNFSGDSRPDLSFDKSASLKHLFSLARASLVAVSKLYLSFGCSGGDYTSSCPPSLVSARLAFMGIHDFLYLLEWTNTEVQEEPYLDVRPTLQRLPFYCTPPATADVVIPNPTTEDLAAGTPSSKILAVRMKLSKSYDEQIDFLFADASRLEDN</sequence>
<accession>A0ABQ5C035</accession>
<proteinExistence type="predicted"/>
<protein>
    <submittedName>
        <fullName evidence="1">Uncharacterized protein</fullName>
    </submittedName>
</protein>
<reference evidence="1" key="2">
    <citation type="submission" date="2022-01" db="EMBL/GenBank/DDBJ databases">
        <authorList>
            <person name="Yamashiro T."/>
            <person name="Shiraishi A."/>
            <person name="Satake H."/>
            <person name="Nakayama K."/>
        </authorList>
    </citation>
    <scope>NUCLEOTIDE SEQUENCE</scope>
</reference>
<gene>
    <name evidence="1" type="ORF">Tco_0878555</name>
</gene>